<dbReference type="KEGG" id="orp:MOP44_04720"/>
<evidence type="ECO:0000313" key="1">
    <source>
        <dbReference type="EMBL" id="UWZ85246.1"/>
    </source>
</evidence>
<dbReference type="RefSeq" id="WP_260794764.1">
    <property type="nucleotide sequence ID" value="NZ_CP093313.1"/>
</dbReference>
<reference evidence="1" key="1">
    <citation type="submission" date="2021-04" db="EMBL/GenBank/DDBJ databases">
        <title>Phylogenetic analysis of Acidobacteriaceae.</title>
        <authorList>
            <person name="Qiu L."/>
            <person name="Zhang Q."/>
        </authorList>
    </citation>
    <scope>NUCLEOTIDE SEQUENCE</scope>
    <source>
        <strain evidence="1">DSM 25168</strain>
    </source>
</reference>
<accession>A0A9J7BWJ3</accession>
<dbReference type="AlphaFoldDB" id="A0A9J7BWJ3"/>
<protein>
    <submittedName>
        <fullName evidence="1">Uncharacterized protein</fullName>
    </submittedName>
</protein>
<sequence>MMPTHLTWRVCVLVALAYVCAESPAQDIYYTGKLFGYYRIEPGESDHLIPVKAFLAHEYGRKGLLLGMGDNFGPEFGASILSESPNEHCPAPVVPNRQRTAPETLYKADGRYAPAAECDNVMNFLMQAGYRALVPGREDFIYSASWLIRMAGEVRIADERGLVANPEGRLEFLAANLRLSGGGSPVKGSSPTCPLLFAQFPLSLDATPCTTDEAAPTPTSFDWMDRLDKAKTEGMQAGIVGALKGEEGEAFQPESDSVSARAVKNEFSILKAAWGKCDLGKIDQRATTDPENLKDPVCVPEKGRQPVREESDDLKDYWQEFKNRLVVVFGKDGPERIAACASIPECKTIDLNGHPYRYLLISRKAIDAAQRQILRDIGHELCETGYTVAGPAGHRVLIVGVVGKDTMSAISQSNLRVCLGSAGPEECSGKPLKGERTVKVFNPAEAVVMAVRAASLMYGPFSKVIVMAQMPAPEAEVMASMVRYRMKEVPNLPAVDAVLAEAQPDYQTGNVTLAGVETKSMTPVFTPPVLNPDDVAASRKQPEMYGSAAMLSINFGTYQNSIVHAARFPRRVSGKEITTTYEVRRLMQKSKLEADKVIPCPIRTANEASVDDCPFATVLAILSSLQRASPPADVVLMERRDIYLGKIPEGYGGGDDYDTLHYCPGLAEKDLRHCLLRVALDRILWKGDYVERVAVTGADLMKIVAASSARAAEDSDLRVTDLYRQWLVTYGLTQPALTNLTQLFTDSEPQWIPADKECKRIDQSDSSKTVYCINGRPIASDQIYWVATNDDLAEDKNVYPQLGALPAQNRGVTSDFQTKIAALALEGMRKAGRDNTYSSDEDEIAFVNAAFQQQRLFQIDFNKVVLSFNNNHALGPTDQIPASLQGVADSRAAVPHSQDVDLEGALRLTSNHAYFKPMSLGTQTSSVYERSVKGNLSGSPESVSYPQNNATFGGFLQYTLLRHPMTRTRALPRDLLTLTPHQFQTQVNKQRLFIGFTAKDASGKTIPGQLAVALPIVSSFNDRLGYRHEWGVRKTGSLNPGAMDAGSYGEGGFEYSFQNDILESVTLANGTTTFTCTAKAEVDIATCFKKSSFPIGPSTTVVGHPATQSLHTPGAYWDVHLSRGLDMGALKNLKPALTLVSESQGDWFFGRPASAQLPTQTNYAVTWNSSLNVPLWGNLSFGPTYNVFFYQPQLSAVHEQIRTFSVALRWYMARDQRVPMFWTAPRMAGPSSADQTKSSAKSK</sequence>
<keyword evidence="2" id="KW-1185">Reference proteome</keyword>
<gene>
    <name evidence="1" type="ORF">MOP44_04720</name>
</gene>
<name>A0A9J7BWJ3_9BACT</name>
<dbReference type="Proteomes" id="UP001059380">
    <property type="component" value="Chromosome"/>
</dbReference>
<dbReference type="EMBL" id="CP093313">
    <property type="protein sequence ID" value="UWZ85246.1"/>
    <property type="molecule type" value="Genomic_DNA"/>
</dbReference>
<evidence type="ECO:0000313" key="2">
    <source>
        <dbReference type="Proteomes" id="UP001059380"/>
    </source>
</evidence>
<organism evidence="1 2">
    <name type="scientific">Occallatibacter riparius</name>
    <dbReference type="NCBI Taxonomy" id="1002689"/>
    <lineage>
        <taxon>Bacteria</taxon>
        <taxon>Pseudomonadati</taxon>
        <taxon>Acidobacteriota</taxon>
        <taxon>Terriglobia</taxon>
        <taxon>Terriglobales</taxon>
        <taxon>Acidobacteriaceae</taxon>
        <taxon>Occallatibacter</taxon>
    </lineage>
</organism>
<proteinExistence type="predicted"/>